<proteinExistence type="predicted"/>
<sequence>MSIPLRRTASPSAASPVEAVDPSAPPTPVRRAFTLWLVAVGAGVFETVLAVGGLVANGPGSGAQVVTGLVIRIPVFVAAVVAALHMRRGRPWGRTFLALGLGVLGTASMVVPPISALAQGRSLGSFVEKLGAMDLVFGMSRVVHVLAVLTAVSLMFLPAANAYFRSRRAN</sequence>
<feature type="transmembrane region" description="Helical" evidence="2">
    <location>
        <begin position="138"/>
        <end position="164"/>
    </location>
</feature>
<evidence type="ECO:0000256" key="2">
    <source>
        <dbReference type="SAM" id="Phobius"/>
    </source>
</evidence>
<evidence type="ECO:0000256" key="1">
    <source>
        <dbReference type="SAM" id="MobiDB-lite"/>
    </source>
</evidence>
<feature type="transmembrane region" description="Helical" evidence="2">
    <location>
        <begin position="33"/>
        <end position="56"/>
    </location>
</feature>
<organism evidence="3 4">
    <name type="scientific">Streptoalloteichus hindustanus</name>
    <dbReference type="NCBI Taxonomy" id="2017"/>
    <lineage>
        <taxon>Bacteria</taxon>
        <taxon>Bacillati</taxon>
        <taxon>Actinomycetota</taxon>
        <taxon>Actinomycetes</taxon>
        <taxon>Pseudonocardiales</taxon>
        <taxon>Pseudonocardiaceae</taxon>
        <taxon>Streptoalloteichus</taxon>
    </lineage>
</organism>
<gene>
    <name evidence="3" type="ORF">SAMN05444320_10232</name>
</gene>
<dbReference type="OrthoDB" id="4476959at2"/>
<keyword evidence="4" id="KW-1185">Reference proteome</keyword>
<feature type="transmembrane region" description="Helical" evidence="2">
    <location>
        <begin position="96"/>
        <end position="118"/>
    </location>
</feature>
<dbReference type="RefSeq" id="WP_143173980.1">
    <property type="nucleotide sequence ID" value="NZ_FQVN01000002.1"/>
</dbReference>
<feature type="compositionally biased region" description="Low complexity" evidence="1">
    <location>
        <begin position="9"/>
        <end position="22"/>
    </location>
</feature>
<dbReference type="AlphaFoldDB" id="A0A1M4XKK1"/>
<evidence type="ECO:0000313" key="3">
    <source>
        <dbReference type="EMBL" id="SHE93936.1"/>
    </source>
</evidence>
<keyword evidence="2" id="KW-1133">Transmembrane helix</keyword>
<reference evidence="3 4" key="1">
    <citation type="submission" date="2016-11" db="EMBL/GenBank/DDBJ databases">
        <authorList>
            <person name="Jaros S."/>
            <person name="Januszkiewicz K."/>
            <person name="Wedrychowicz H."/>
        </authorList>
    </citation>
    <scope>NUCLEOTIDE SEQUENCE [LARGE SCALE GENOMIC DNA]</scope>
    <source>
        <strain evidence="3 4">DSM 44523</strain>
    </source>
</reference>
<keyword evidence="2" id="KW-0472">Membrane</keyword>
<dbReference type="Proteomes" id="UP000184501">
    <property type="component" value="Unassembled WGS sequence"/>
</dbReference>
<feature type="transmembrane region" description="Helical" evidence="2">
    <location>
        <begin position="62"/>
        <end position="84"/>
    </location>
</feature>
<name>A0A1M4XKK1_STRHI</name>
<feature type="region of interest" description="Disordered" evidence="1">
    <location>
        <begin position="1"/>
        <end position="25"/>
    </location>
</feature>
<accession>A0A1M4XKK1</accession>
<dbReference type="EMBL" id="FQVN01000002">
    <property type="protein sequence ID" value="SHE93936.1"/>
    <property type="molecule type" value="Genomic_DNA"/>
</dbReference>
<keyword evidence="2" id="KW-0812">Transmembrane</keyword>
<evidence type="ECO:0000313" key="4">
    <source>
        <dbReference type="Proteomes" id="UP000184501"/>
    </source>
</evidence>
<protein>
    <submittedName>
        <fullName evidence="3">Uncharacterized protein</fullName>
    </submittedName>
</protein>